<sequence>MKGFTMSVKTHLGRLGLAALATAVLALAGCSSSGQHGTSGHTGAPAPSVSAGSTHNDADITFAQGMIPHHQQAVRMAELAATRAVDPQVAQLATQIKTAQGPEIELMTGWLTAWGQPTAMPGHDMGNMAAMPGMMTDEQMAALEAMSGAAFDREFVAMMIAHHQGAVTMAKTEQAEGSDPAAKELAAKIEKDQTAEIAMLQQIKDRLK</sequence>
<accession>A0A8J3NUI4</accession>
<reference evidence="4 5" key="1">
    <citation type="submission" date="2021-01" db="EMBL/GenBank/DDBJ databases">
        <title>Whole genome shotgun sequence of Catellatospora chokoriensis NBRC 107358.</title>
        <authorList>
            <person name="Komaki H."/>
            <person name="Tamura T."/>
        </authorList>
    </citation>
    <scope>NUCLEOTIDE SEQUENCE [LARGE SCALE GENOMIC DNA]</scope>
    <source>
        <strain evidence="4 5">NBRC 107358</strain>
    </source>
</reference>
<evidence type="ECO:0000256" key="1">
    <source>
        <dbReference type="SAM" id="MobiDB-lite"/>
    </source>
</evidence>
<dbReference type="EMBL" id="BONG01000055">
    <property type="protein sequence ID" value="GIF93055.1"/>
    <property type="molecule type" value="Genomic_DNA"/>
</dbReference>
<gene>
    <name evidence="4" type="ORF">Cch02nite_64990</name>
</gene>
<evidence type="ECO:0000313" key="5">
    <source>
        <dbReference type="Proteomes" id="UP000619293"/>
    </source>
</evidence>
<feature type="region of interest" description="Disordered" evidence="1">
    <location>
        <begin position="32"/>
        <end position="55"/>
    </location>
</feature>
<dbReference type="PROSITE" id="PS51257">
    <property type="entry name" value="PROKAR_LIPOPROTEIN"/>
    <property type="match status" value="1"/>
</dbReference>
<keyword evidence="5" id="KW-1185">Reference proteome</keyword>
<feature type="chain" id="PRO_5039631212" evidence="2">
    <location>
        <begin position="29"/>
        <end position="208"/>
    </location>
</feature>
<feature type="domain" description="DUF305" evidence="3">
    <location>
        <begin position="59"/>
        <end position="203"/>
    </location>
</feature>
<organism evidence="4 5">
    <name type="scientific">Catellatospora chokoriensis</name>
    <dbReference type="NCBI Taxonomy" id="310353"/>
    <lineage>
        <taxon>Bacteria</taxon>
        <taxon>Bacillati</taxon>
        <taxon>Actinomycetota</taxon>
        <taxon>Actinomycetes</taxon>
        <taxon>Micromonosporales</taxon>
        <taxon>Micromonosporaceae</taxon>
        <taxon>Catellatospora</taxon>
    </lineage>
</organism>
<dbReference type="InterPro" id="IPR012347">
    <property type="entry name" value="Ferritin-like"/>
</dbReference>
<evidence type="ECO:0000259" key="3">
    <source>
        <dbReference type="Pfam" id="PF03713"/>
    </source>
</evidence>
<dbReference type="InterPro" id="IPR005183">
    <property type="entry name" value="DUF305_CopM-like"/>
</dbReference>
<dbReference type="AlphaFoldDB" id="A0A8J3NUI4"/>
<dbReference type="Proteomes" id="UP000619293">
    <property type="component" value="Unassembled WGS sequence"/>
</dbReference>
<feature type="compositionally biased region" description="Low complexity" evidence="1">
    <location>
        <begin position="32"/>
        <end position="43"/>
    </location>
</feature>
<dbReference type="Pfam" id="PF03713">
    <property type="entry name" value="DUF305"/>
    <property type="match status" value="1"/>
</dbReference>
<dbReference type="PANTHER" id="PTHR36933:SF1">
    <property type="entry name" value="SLL0788 PROTEIN"/>
    <property type="match status" value="1"/>
</dbReference>
<proteinExistence type="predicted"/>
<dbReference type="Gene3D" id="1.20.1260.10">
    <property type="match status" value="1"/>
</dbReference>
<feature type="signal peptide" evidence="2">
    <location>
        <begin position="1"/>
        <end position="28"/>
    </location>
</feature>
<comment type="caution">
    <text evidence="4">The sequence shown here is derived from an EMBL/GenBank/DDBJ whole genome shotgun (WGS) entry which is preliminary data.</text>
</comment>
<keyword evidence="4" id="KW-0449">Lipoprotein</keyword>
<name>A0A8J3NUI4_9ACTN</name>
<evidence type="ECO:0000313" key="4">
    <source>
        <dbReference type="EMBL" id="GIF93055.1"/>
    </source>
</evidence>
<protein>
    <submittedName>
        <fullName evidence="4">Lipoprotein</fullName>
    </submittedName>
</protein>
<keyword evidence="2" id="KW-0732">Signal</keyword>
<dbReference type="PANTHER" id="PTHR36933">
    <property type="entry name" value="SLL0788 PROTEIN"/>
    <property type="match status" value="1"/>
</dbReference>
<evidence type="ECO:0000256" key="2">
    <source>
        <dbReference type="SAM" id="SignalP"/>
    </source>
</evidence>